<protein>
    <recommendedName>
        <fullName evidence="1">Rho termination factor-like N-terminal domain-containing protein</fullName>
    </recommendedName>
</protein>
<feature type="domain" description="Rho termination factor-like N-terminal" evidence="1">
    <location>
        <begin position="1"/>
        <end position="37"/>
    </location>
</feature>
<gene>
    <name evidence="2" type="ORF">GSUB_00525</name>
</gene>
<dbReference type="AlphaFoldDB" id="A0A0B5FP30"/>
<dbReference type="GO" id="GO:0006353">
    <property type="term" value="P:DNA-templated transcription termination"/>
    <property type="evidence" value="ECO:0007669"/>
    <property type="project" value="InterPro"/>
</dbReference>
<organism evidence="2 3">
    <name type="scientific">Geoalkalibacter subterraneus</name>
    <dbReference type="NCBI Taxonomy" id="483547"/>
    <lineage>
        <taxon>Bacteria</taxon>
        <taxon>Pseudomonadati</taxon>
        <taxon>Thermodesulfobacteriota</taxon>
        <taxon>Desulfuromonadia</taxon>
        <taxon>Desulfuromonadales</taxon>
        <taxon>Geoalkalibacteraceae</taxon>
        <taxon>Geoalkalibacter</taxon>
    </lineage>
</organism>
<dbReference type="EMBL" id="CP010311">
    <property type="protein sequence ID" value="AJF05371.1"/>
    <property type="molecule type" value="Genomic_DNA"/>
</dbReference>
<keyword evidence="3" id="KW-1185">Reference proteome</keyword>
<evidence type="ECO:0000313" key="2">
    <source>
        <dbReference type="EMBL" id="AJF05371.1"/>
    </source>
</evidence>
<name>A0A0B5FP30_9BACT</name>
<dbReference type="HOGENOM" id="CLU_203783_0_0_7"/>
<dbReference type="KEGG" id="gsb:GSUB_00525"/>
<dbReference type="Gene3D" id="1.10.720.10">
    <property type="match status" value="1"/>
</dbReference>
<evidence type="ECO:0000313" key="3">
    <source>
        <dbReference type="Proteomes" id="UP000035036"/>
    </source>
</evidence>
<dbReference type="SUPFAM" id="SSF68912">
    <property type="entry name" value="Rho N-terminal domain-like"/>
    <property type="match status" value="1"/>
</dbReference>
<dbReference type="RefSeq" id="WP_040198642.1">
    <property type="nucleotide sequence ID" value="NZ_CP010311.1"/>
</dbReference>
<dbReference type="OrthoDB" id="1687780at2"/>
<dbReference type="Proteomes" id="UP000035036">
    <property type="component" value="Chromosome"/>
</dbReference>
<sequence length="62" mass="7170">MKVTDIRTIAKDMGIKNASKMKKNDLIHSIQLTEGNSDCYGISWRHQCGQQDCRWRQDCLAE</sequence>
<evidence type="ECO:0000259" key="1">
    <source>
        <dbReference type="SMART" id="SM00959"/>
    </source>
</evidence>
<reference evidence="2 3" key="1">
    <citation type="journal article" date="2015" name="Genome Announc.">
        <title>Genomes of Geoalkalibacter ferrihydriticus Z-0531T and Geoalkalibacter subterraneus Red1T, Two Haloalkaliphilic Metal-Reducing Deltaproteobacteria.</title>
        <authorList>
            <person name="Badalamenti J.P."/>
            <person name="Krajmalnik-Brown R."/>
            <person name="Torres C.I."/>
            <person name="Bond D.R."/>
        </authorList>
    </citation>
    <scope>NUCLEOTIDE SEQUENCE [LARGE SCALE GENOMIC DNA]</scope>
    <source>
        <strain evidence="2 3">Red1</strain>
    </source>
</reference>
<dbReference type="SMART" id="SM00959">
    <property type="entry name" value="Rho_N"/>
    <property type="match status" value="1"/>
</dbReference>
<dbReference type="InterPro" id="IPR011112">
    <property type="entry name" value="Rho-like_N"/>
</dbReference>
<dbReference type="STRING" id="483547.GSUB_00525"/>
<proteinExistence type="predicted"/>
<dbReference type="InterPro" id="IPR036269">
    <property type="entry name" value="Rho_N_sf"/>
</dbReference>
<dbReference type="Pfam" id="PF07498">
    <property type="entry name" value="Rho_N"/>
    <property type="match status" value="1"/>
</dbReference>
<accession>A0A0B5FP30</accession>